<organism evidence="10 11">
    <name type="scientific">Laccaria amethystina LaAM-08-1</name>
    <dbReference type="NCBI Taxonomy" id="1095629"/>
    <lineage>
        <taxon>Eukaryota</taxon>
        <taxon>Fungi</taxon>
        <taxon>Dikarya</taxon>
        <taxon>Basidiomycota</taxon>
        <taxon>Agaricomycotina</taxon>
        <taxon>Agaricomycetes</taxon>
        <taxon>Agaricomycetidae</taxon>
        <taxon>Agaricales</taxon>
        <taxon>Agaricineae</taxon>
        <taxon>Hydnangiaceae</taxon>
        <taxon>Laccaria</taxon>
    </lineage>
</organism>
<dbReference type="PRINTS" id="PR00449">
    <property type="entry name" value="RASTRNSFRMNG"/>
</dbReference>
<evidence type="ECO:0000256" key="7">
    <source>
        <dbReference type="ARBA" id="ARBA00023136"/>
    </source>
</evidence>
<comment type="similarity">
    <text evidence="2">Belongs to the small GTPase superfamily. Rho family.</text>
</comment>
<evidence type="ECO:0000256" key="9">
    <source>
        <dbReference type="ARBA" id="ARBA00023289"/>
    </source>
</evidence>
<evidence type="ECO:0000256" key="2">
    <source>
        <dbReference type="ARBA" id="ARBA00010142"/>
    </source>
</evidence>
<evidence type="ECO:0000256" key="1">
    <source>
        <dbReference type="ARBA" id="ARBA00004342"/>
    </source>
</evidence>
<evidence type="ECO:0000256" key="4">
    <source>
        <dbReference type="ARBA" id="ARBA00022481"/>
    </source>
</evidence>
<sequence length="192" mass="21988">MPRALRRKLVIVGDHKTGKTSLFTAFAHGRFPEGYIPSVFEGYVADRKVNGYDVELALWDTMSGTPDIERIRPLSYPDTHVVLLCFSVDSRESYDRIEEHWIKELRHFLPFIPILLVATKIDLRHDAQVINKLSRSGRHLITTEEGCMLARKIGATRYCETSAKQILGVRDTFYRAMQATVREKETGCCLVM</sequence>
<keyword evidence="3" id="KW-1003">Cell membrane</keyword>
<dbReference type="GO" id="GO:0005525">
    <property type="term" value="F:GTP binding"/>
    <property type="evidence" value="ECO:0007669"/>
    <property type="project" value="UniProtKB-KW"/>
</dbReference>
<keyword evidence="8" id="KW-0449">Lipoprotein</keyword>
<keyword evidence="5" id="KW-0547">Nucleotide-binding</keyword>
<dbReference type="SMART" id="SM00174">
    <property type="entry name" value="RHO"/>
    <property type="match status" value="1"/>
</dbReference>
<keyword evidence="6" id="KW-0342">GTP-binding</keyword>
<dbReference type="PANTHER" id="PTHR24072">
    <property type="entry name" value="RHO FAMILY GTPASE"/>
    <property type="match status" value="1"/>
</dbReference>
<dbReference type="SUPFAM" id="SSF52540">
    <property type="entry name" value="P-loop containing nucleoside triphosphate hydrolases"/>
    <property type="match status" value="1"/>
</dbReference>
<dbReference type="InterPro" id="IPR005225">
    <property type="entry name" value="Small_GTP-bd"/>
</dbReference>
<keyword evidence="11" id="KW-1185">Reference proteome</keyword>
<dbReference type="STRING" id="1095629.A0A0C9XJV1"/>
<keyword evidence="7" id="KW-0472">Membrane</keyword>
<reference evidence="11" key="2">
    <citation type="submission" date="2015-01" db="EMBL/GenBank/DDBJ databases">
        <title>Evolutionary Origins and Diversification of the Mycorrhizal Mutualists.</title>
        <authorList>
            <consortium name="DOE Joint Genome Institute"/>
            <consortium name="Mycorrhizal Genomics Consortium"/>
            <person name="Kohler A."/>
            <person name="Kuo A."/>
            <person name="Nagy L.G."/>
            <person name="Floudas D."/>
            <person name="Copeland A."/>
            <person name="Barry K.W."/>
            <person name="Cichocki N."/>
            <person name="Veneault-Fourrey C."/>
            <person name="LaButti K."/>
            <person name="Lindquist E.A."/>
            <person name="Lipzen A."/>
            <person name="Lundell T."/>
            <person name="Morin E."/>
            <person name="Murat C."/>
            <person name="Riley R."/>
            <person name="Ohm R."/>
            <person name="Sun H."/>
            <person name="Tunlid A."/>
            <person name="Henrissat B."/>
            <person name="Grigoriev I.V."/>
            <person name="Hibbett D.S."/>
            <person name="Martin F."/>
        </authorList>
    </citation>
    <scope>NUCLEOTIDE SEQUENCE [LARGE SCALE GENOMIC DNA]</scope>
    <source>
        <strain evidence="11">LaAM-08-1</strain>
    </source>
</reference>
<protein>
    <submittedName>
        <fullName evidence="10">Uncharacterized protein</fullName>
    </submittedName>
</protein>
<dbReference type="InterPro" id="IPR003578">
    <property type="entry name" value="Small_GTPase_Rho"/>
</dbReference>
<evidence type="ECO:0000256" key="5">
    <source>
        <dbReference type="ARBA" id="ARBA00022741"/>
    </source>
</evidence>
<dbReference type="GO" id="GO:0003924">
    <property type="term" value="F:GTPase activity"/>
    <property type="evidence" value="ECO:0007669"/>
    <property type="project" value="InterPro"/>
</dbReference>
<evidence type="ECO:0000313" key="10">
    <source>
        <dbReference type="EMBL" id="KIK05326.1"/>
    </source>
</evidence>
<dbReference type="Gene3D" id="3.40.50.300">
    <property type="entry name" value="P-loop containing nucleotide triphosphate hydrolases"/>
    <property type="match status" value="1"/>
</dbReference>
<dbReference type="PROSITE" id="PS51420">
    <property type="entry name" value="RHO"/>
    <property type="match status" value="1"/>
</dbReference>
<dbReference type="NCBIfam" id="TIGR00231">
    <property type="entry name" value="small_GTP"/>
    <property type="match status" value="1"/>
</dbReference>
<dbReference type="PROSITE" id="PS51419">
    <property type="entry name" value="RAB"/>
    <property type="match status" value="1"/>
</dbReference>
<comment type="subcellular location">
    <subcellularLocation>
        <location evidence="1">Cell membrane</location>
        <topology evidence="1">Lipid-anchor</topology>
        <orientation evidence="1">Cytoplasmic side</orientation>
    </subcellularLocation>
</comment>
<dbReference type="InterPro" id="IPR027417">
    <property type="entry name" value="P-loop_NTPase"/>
</dbReference>
<dbReference type="FunFam" id="3.40.50.300:FF:000983">
    <property type="entry name" value="Rho family GTPase"/>
    <property type="match status" value="1"/>
</dbReference>
<keyword evidence="9" id="KW-0636">Prenylation</keyword>
<evidence type="ECO:0000256" key="6">
    <source>
        <dbReference type="ARBA" id="ARBA00023134"/>
    </source>
</evidence>
<evidence type="ECO:0000313" key="11">
    <source>
        <dbReference type="Proteomes" id="UP000054477"/>
    </source>
</evidence>
<dbReference type="CDD" id="cd00157">
    <property type="entry name" value="Rho"/>
    <property type="match status" value="1"/>
</dbReference>
<dbReference type="SMART" id="SM00175">
    <property type="entry name" value="RAB"/>
    <property type="match status" value="1"/>
</dbReference>
<dbReference type="GO" id="GO:0005886">
    <property type="term" value="C:plasma membrane"/>
    <property type="evidence" value="ECO:0007669"/>
    <property type="project" value="UniProtKB-SubCell"/>
</dbReference>
<keyword evidence="4" id="KW-0488">Methylation</keyword>
<proteinExistence type="inferred from homology"/>
<dbReference type="PROSITE" id="PS51421">
    <property type="entry name" value="RAS"/>
    <property type="match status" value="1"/>
</dbReference>
<dbReference type="Pfam" id="PF00071">
    <property type="entry name" value="Ras"/>
    <property type="match status" value="1"/>
</dbReference>
<dbReference type="EMBL" id="KN838561">
    <property type="protein sequence ID" value="KIK05326.1"/>
    <property type="molecule type" value="Genomic_DNA"/>
</dbReference>
<dbReference type="Proteomes" id="UP000054477">
    <property type="component" value="Unassembled WGS sequence"/>
</dbReference>
<dbReference type="InterPro" id="IPR001806">
    <property type="entry name" value="Small_GTPase"/>
</dbReference>
<dbReference type="OrthoDB" id="8830751at2759"/>
<name>A0A0C9XJV1_9AGAR</name>
<dbReference type="SMART" id="SM00173">
    <property type="entry name" value="RAS"/>
    <property type="match status" value="1"/>
</dbReference>
<dbReference type="AlphaFoldDB" id="A0A0C9XJV1"/>
<gene>
    <name evidence="10" type="ORF">K443DRAFT_675277</name>
</gene>
<evidence type="ECO:0000256" key="3">
    <source>
        <dbReference type="ARBA" id="ARBA00022475"/>
    </source>
</evidence>
<accession>A0A0C9XJV1</accession>
<evidence type="ECO:0000256" key="8">
    <source>
        <dbReference type="ARBA" id="ARBA00023288"/>
    </source>
</evidence>
<dbReference type="HOGENOM" id="CLU_041217_21_2_1"/>
<dbReference type="GO" id="GO:0007264">
    <property type="term" value="P:small GTPase-mediated signal transduction"/>
    <property type="evidence" value="ECO:0007669"/>
    <property type="project" value="InterPro"/>
</dbReference>
<reference evidence="10 11" key="1">
    <citation type="submission" date="2014-04" db="EMBL/GenBank/DDBJ databases">
        <authorList>
            <consortium name="DOE Joint Genome Institute"/>
            <person name="Kuo A."/>
            <person name="Kohler A."/>
            <person name="Nagy L.G."/>
            <person name="Floudas D."/>
            <person name="Copeland A."/>
            <person name="Barry K.W."/>
            <person name="Cichocki N."/>
            <person name="Veneault-Fourrey C."/>
            <person name="LaButti K."/>
            <person name="Lindquist E.A."/>
            <person name="Lipzen A."/>
            <person name="Lundell T."/>
            <person name="Morin E."/>
            <person name="Murat C."/>
            <person name="Sun H."/>
            <person name="Tunlid A."/>
            <person name="Henrissat B."/>
            <person name="Grigoriev I.V."/>
            <person name="Hibbett D.S."/>
            <person name="Martin F."/>
            <person name="Nordberg H.P."/>
            <person name="Cantor M.N."/>
            <person name="Hua S.X."/>
        </authorList>
    </citation>
    <scope>NUCLEOTIDE SEQUENCE [LARGE SCALE GENOMIC DNA]</scope>
    <source>
        <strain evidence="10 11">LaAM-08-1</strain>
    </source>
</reference>